<reference evidence="1" key="2">
    <citation type="journal article" date="2015" name="Data Brief">
        <title>Shoot transcriptome of the giant reed, Arundo donax.</title>
        <authorList>
            <person name="Barrero R.A."/>
            <person name="Guerrero F.D."/>
            <person name="Moolhuijzen P."/>
            <person name="Goolsby J.A."/>
            <person name="Tidwell J."/>
            <person name="Bellgard S.E."/>
            <person name="Bellgard M.I."/>
        </authorList>
    </citation>
    <scope>NUCLEOTIDE SEQUENCE</scope>
    <source>
        <tissue evidence="1">Shoot tissue taken approximately 20 cm above the soil surface</tissue>
    </source>
</reference>
<organism evidence="1">
    <name type="scientific">Arundo donax</name>
    <name type="common">Giant reed</name>
    <name type="synonym">Donax arundinaceus</name>
    <dbReference type="NCBI Taxonomy" id="35708"/>
    <lineage>
        <taxon>Eukaryota</taxon>
        <taxon>Viridiplantae</taxon>
        <taxon>Streptophyta</taxon>
        <taxon>Embryophyta</taxon>
        <taxon>Tracheophyta</taxon>
        <taxon>Spermatophyta</taxon>
        <taxon>Magnoliopsida</taxon>
        <taxon>Liliopsida</taxon>
        <taxon>Poales</taxon>
        <taxon>Poaceae</taxon>
        <taxon>PACMAD clade</taxon>
        <taxon>Arundinoideae</taxon>
        <taxon>Arundineae</taxon>
        <taxon>Arundo</taxon>
    </lineage>
</organism>
<accession>A0A0A9BAP6</accession>
<reference evidence="1" key="1">
    <citation type="submission" date="2014-09" db="EMBL/GenBank/DDBJ databases">
        <authorList>
            <person name="Magalhaes I.L.F."/>
            <person name="Oliveira U."/>
            <person name="Santos F.R."/>
            <person name="Vidigal T.H.D.A."/>
            <person name="Brescovit A.D."/>
            <person name="Santos A.J."/>
        </authorList>
    </citation>
    <scope>NUCLEOTIDE SEQUENCE</scope>
    <source>
        <tissue evidence="1">Shoot tissue taken approximately 20 cm above the soil surface</tissue>
    </source>
</reference>
<protein>
    <submittedName>
        <fullName evidence="1">Uncharacterized protein</fullName>
    </submittedName>
</protein>
<name>A0A0A9BAP6_ARUDO</name>
<dbReference type="AlphaFoldDB" id="A0A0A9BAP6"/>
<sequence>MTAAVMEASVWIEKLLGSVTMLQLNTSLNFHMPKGAIYKNVVHGTYAKDPYIRVK</sequence>
<proteinExistence type="predicted"/>
<evidence type="ECO:0000313" key="1">
    <source>
        <dbReference type="EMBL" id="JAD56382.1"/>
    </source>
</evidence>
<dbReference type="EMBL" id="GBRH01241513">
    <property type="protein sequence ID" value="JAD56382.1"/>
    <property type="molecule type" value="Transcribed_RNA"/>
</dbReference>